<keyword evidence="5" id="KW-0378">Hydrolase</keyword>
<evidence type="ECO:0000259" key="9">
    <source>
        <dbReference type="PROSITE" id="PS51767"/>
    </source>
</evidence>
<dbReference type="InterPro" id="IPR033121">
    <property type="entry name" value="PEPTIDASE_A1"/>
</dbReference>
<dbReference type="PRINTS" id="PR00792">
    <property type="entry name" value="PEPSIN"/>
</dbReference>
<evidence type="ECO:0000256" key="5">
    <source>
        <dbReference type="ARBA" id="ARBA00022801"/>
    </source>
</evidence>
<feature type="compositionally biased region" description="Low complexity" evidence="7">
    <location>
        <begin position="414"/>
        <end position="442"/>
    </location>
</feature>
<feature type="domain" description="Peptidase A1" evidence="9">
    <location>
        <begin position="65"/>
        <end position="386"/>
    </location>
</feature>
<dbReference type="EMBL" id="JBANMG010000008">
    <property type="protein sequence ID" value="KAK6949778.1"/>
    <property type="molecule type" value="Genomic_DNA"/>
</dbReference>
<keyword evidence="11" id="KW-1185">Reference proteome</keyword>
<keyword evidence="3 8" id="KW-0732">Signal</keyword>
<feature type="signal peptide" evidence="8">
    <location>
        <begin position="1"/>
        <end position="17"/>
    </location>
</feature>
<evidence type="ECO:0000256" key="1">
    <source>
        <dbReference type="ARBA" id="ARBA00007447"/>
    </source>
</evidence>
<dbReference type="GO" id="GO:0004190">
    <property type="term" value="F:aspartic-type endopeptidase activity"/>
    <property type="evidence" value="ECO:0007669"/>
    <property type="project" value="UniProtKB-KW"/>
</dbReference>
<evidence type="ECO:0000256" key="3">
    <source>
        <dbReference type="ARBA" id="ARBA00022729"/>
    </source>
</evidence>
<dbReference type="PANTHER" id="PTHR47966:SF65">
    <property type="entry name" value="ASPARTIC-TYPE ENDOPEPTIDASE"/>
    <property type="match status" value="1"/>
</dbReference>
<organism evidence="10 11">
    <name type="scientific">Daldinia eschscholtzii</name>
    <dbReference type="NCBI Taxonomy" id="292717"/>
    <lineage>
        <taxon>Eukaryota</taxon>
        <taxon>Fungi</taxon>
        <taxon>Dikarya</taxon>
        <taxon>Ascomycota</taxon>
        <taxon>Pezizomycotina</taxon>
        <taxon>Sordariomycetes</taxon>
        <taxon>Xylariomycetidae</taxon>
        <taxon>Xylariales</taxon>
        <taxon>Hypoxylaceae</taxon>
        <taxon>Daldinia</taxon>
    </lineage>
</organism>
<evidence type="ECO:0000256" key="8">
    <source>
        <dbReference type="SAM" id="SignalP"/>
    </source>
</evidence>
<evidence type="ECO:0000313" key="11">
    <source>
        <dbReference type="Proteomes" id="UP001369815"/>
    </source>
</evidence>
<protein>
    <recommendedName>
        <fullName evidence="9">Peptidase A1 domain-containing protein</fullName>
    </recommendedName>
</protein>
<evidence type="ECO:0000313" key="10">
    <source>
        <dbReference type="EMBL" id="KAK6949778.1"/>
    </source>
</evidence>
<dbReference type="PANTHER" id="PTHR47966">
    <property type="entry name" value="BETA-SITE APP-CLEAVING ENZYME, ISOFORM A-RELATED"/>
    <property type="match status" value="1"/>
</dbReference>
<comment type="similarity">
    <text evidence="1">Belongs to the peptidase A1 family.</text>
</comment>
<feature type="active site" evidence="6">
    <location>
        <position position="279"/>
    </location>
</feature>
<dbReference type="CDD" id="cd05474">
    <property type="entry name" value="SAP_like"/>
    <property type="match status" value="1"/>
</dbReference>
<feature type="region of interest" description="Disordered" evidence="7">
    <location>
        <begin position="405"/>
        <end position="474"/>
    </location>
</feature>
<dbReference type="Pfam" id="PF00026">
    <property type="entry name" value="Asp"/>
    <property type="match status" value="1"/>
</dbReference>
<feature type="chain" id="PRO_5043399652" description="Peptidase A1 domain-containing protein" evidence="8">
    <location>
        <begin position="18"/>
        <end position="496"/>
    </location>
</feature>
<dbReference type="InterPro" id="IPR021109">
    <property type="entry name" value="Peptidase_aspartic_dom_sf"/>
</dbReference>
<accession>A0AAX6MAR7</accession>
<reference evidence="10 11" key="1">
    <citation type="journal article" date="2024" name="Front Chem Biol">
        <title>Unveiling the potential of Daldinia eschscholtzii MFLUCC 19-0629 through bioactivity and bioinformatics studies for enhanced sustainable agriculture production.</title>
        <authorList>
            <person name="Brooks S."/>
            <person name="Weaver J.A."/>
            <person name="Klomchit A."/>
            <person name="Alharthi S.A."/>
            <person name="Onlamun T."/>
            <person name="Nurani R."/>
            <person name="Vong T.K."/>
            <person name="Alberti F."/>
            <person name="Greco C."/>
        </authorList>
    </citation>
    <scope>NUCLEOTIDE SEQUENCE [LARGE SCALE GENOMIC DNA]</scope>
    <source>
        <strain evidence="10">MFLUCC 19-0629</strain>
    </source>
</reference>
<evidence type="ECO:0000256" key="4">
    <source>
        <dbReference type="ARBA" id="ARBA00022750"/>
    </source>
</evidence>
<dbReference type="PROSITE" id="PS51767">
    <property type="entry name" value="PEPTIDASE_A1"/>
    <property type="match status" value="1"/>
</dbReference>
<feature type="compositionally biased region" description="Polar residues" evidence="7">
    <location>
        <begin position="443"/>
        <end position="471"/>
    </location>
</feature>
<dbReference type="AlphaFoldDB" id="A0AAX6MAR7"/>
<dbReference type="Proteomes" id="UP001369815">
    <property type="component" value="Unassembled WGS sequence"/>
</dbReference>
<keyword evidence="2" id="KW-0645">Protease</keyword>
<proteinExistence type="inferred from homology"/>
<evidence type="ECO:0000256" key="7">
    <source>
        <dbReference type="SAM" id="MobiDB-lite"/>
    </source>
</evidence>
<dbReference type="InterPro" id="IPR033876">
    <property type="entry name" value="SAP-like"/>
</dbReference>
<dbReference type="SUPFAM" id="SSF50630">
    <property type="entry name" value="Acid proteases"/>
    <property type="match status" value="1"/>
</dbReference>
<sequence length="496" mass="52437">MAARLFLLLDLIIGAYCQVSTIERRNSRYVKLPVVHSTNKDVFSDFGDKRAITTVPLANRSDVAYYASLDIGTPPQQVFVQLDTGSFELWVNPDCSDLAGSADVRFCQAVGHYDSSSSSTATQLAGSKTLRYGIGTAKIQYFSDDIGLTGTDAKLKGVQFGVATETDDEFAGILGIGHGINVTTRYKNFVDELADQGVTDTKAFSLALGGKEEQEGVIIFGGIDTGKFTGTLKTLPILPAAESPDGVPRYWVNMSSLSLTPPSGAKKDYVNETMAVFLDSGATLTLLPTDLANSIAADFGAEATDANGLYPVDCSLNDLPGTLDFAFDGVTIKVPYNEVVREVRNAFFTQCYLGIMASDDFVLLGDTMLRSAYAVFDQTNNAIHMAQYVNCGTNEIEITKETDMSTIKGDCDAPTSKTSSTESTSSSSSSSSSPSSSPSKTSGGNTAATGISTPGASTTAQAGDSAATTPDSSSSRRRVEWCLGLVAVAFWAAIVI</sequence>
<gene>
    <name evidence="10" type="ORF">Daesc_008099</name>
</gene>
<name>A0AAX6MAR7_9PEZI</name>
<evidence type="ECO:0000256" key="2">
    <source>
        <dbReference type="ARBA" id="ARBA00022670"/>
    </source>
</evidence>
<dbReference type="Gene3D" id="2.40.70.10">
    <property type="entry name" value="Acid Proteases"/>
    <property type="match status" value="2"/>
</dbReference>
<comment type="caution">
    <text evidence="10">The sequence shown here is derived from an EMBL/GenBank/DDBJ whole genome shotgun (WGS) entry which is preliminary data.</text>
</comment>
<dbReference type="GO" id="GO:0006508">
    <property type="term" value="P:proteolysis"/>
    <property type="evidence" value="ECO:0007669"/>
    <property type="project" value="UniProtKB-KW"/>
</dbReference>
<keyword evidence="4" id="KW-0064">Aspartyl protease</keyword>
<evidence type="ECO:0000256" key="6">
    <source>
        <dbReference type="PIRSR" id="PIRSR601461-1"/>
    </source>
</evidence>
<dbReference type="InterPro" id="IPR001461">
    <property type="entry name" value="Aspartic_peptidase_A1"/>
</dbReference>
<feature type="active site" evidence="6">
    <location>
        <position position="83"/>
    </location>
</feature>